<keyword evidence="2" id="KW-0378">Hydrolase</keyword>
<dbReference type="RefSeq" id="WP_154771177.1">
    <property type="nucleotide sequence ID" value="NZ_WLYK01000016.1"/>
</dbReference>
<dbReference type="InterPro" id="IPR032466">
    <property type="entry name" value="Metal_Hydrolase"/>
</dbReference>
<gene>
    <name evidence="2" type="ORF">GIS00_24895</name>
</gene>
<dbReference type="AlphaFoldDB" id="A0A7K1FSP4"/>
<dbReference type="PANTHER" id="PTHR43135:SF3">
    <property type="entry name" value="ALPHA-D-RIBOSE 1-METHYLPHOSPHONATE 5-TRIPHOSPHATE DIPHOSPHATASE"/>
    <property type="match status" value="1"/>
</dbReference>
<organism evidence="2 3">
    <name type="scientific">Nakamurella alba</name>
    <dbReference type="NCBI Taxonomy" id="2665158"/>
    <lineage>
        <taxon>Bacteria</taxon>
        <taxon>Bacillati</taxon>
        <taxon>Actinomycetota</taxon>
        <taxon>Actinomycetes</taxon>
        <taxon>Nakamurellales</taxon>
        <taxon>Nakamurellaceae</taxon>
        <taxon>Nakamurella</taxon>
    </lineage>
</organism>
<evidence type="ECO:0000313" key="2">
    <source>
        <dbReference type="EMBL" id="MTD17176.1"/>
    </source>
</evidence>
<dbReference type="SUPFAM" id="SSF51338">
    <property type="entry name" value="Composite domain of metallo-dependent hydrolases"/>
    <property type="match status" value="1"/>
</dbReference>
<dbReference type="EMBL" id="WLYK01000016">
    <property type="protein sequence ID" value="MTD17176.1"/>
    <property type="molecule type" value="Genomic_DNA"/>
</dbReference>
<name>A0A7K1FSP4_9ACTN</name>
<accession>A0A7K1FSP4</accession>
<comment type="caution">
    <text evidence="2">The sequence shown here is derived from an EMBL/GenBank/DDBJ whole genome shotgun (WGS) entry which is preliminary data.</text>
</comment>
<keyword evidence="3" id="KW-1185">Reference proteome</keyword>
<dbReference type="Gene3D" id="2.30.40.10">
    <property type="entry name" value="Urease, subunit C, domain 1"/>
    <property type="match status" value="1"/>
</dbReference>
<dbReference type="Gene3D" id="3.20.20.140">
    <property type="entry name" value="Metal-dependent hydrolases"/>
    <property type="match status" value="1"/>
</dbReference>
<dbReference type="PANTHER" id="PTHR43135">
    <property type="entry name" value="ALPHA-D-RIBOSE 1-METHYLPHOSPHONATE 5-TRIPHOSPHATE DIPHOSPHATASE"/>
    <property type="match status" value="1"/>
</dbReference>
<dbReference type="SUPFAM" id="SSF51556">
    <property type="entry name" value="Metallo-dependent hydrolases"/>
    <property type="match status" value="1"/>
</dbReference>
<dbReference type="InterPro" id="IPR011059">
    <property type="entry name" value="Metal-dep_hydrolase_composite"/>
</dbReference>
<dbReference type="Pfam" id="PF01979">
    <property type="entry name" value="Amidohydro_1"/>
    <property type="match status" value="1"/>
</dbReference>
<sequence>MWLTDGRVLDIRTGEIGGPVSIEARDGVITAITADGPPAGTDPAEVIDLRGDVVTPGFVTVHTHLTIVHPLAAADESEDRAGMAFRAATRAADALQAGATTVRCIHEMGGMDLAIRQSAAKRDIRIPRVMAGGRAVSHADGHGKGQDCSYAEDPDQFYAAAKAELEAGADQVKIFITGGIARAEEDPQYQEMTDDEIAAVVRAAQEHGKYVVAHAGGSTAIRAAVRLGVRSFEHGYEMDEQTVREMAAADVYYSPTLGVTHNLEYKQHKGFGNASVEKATRMAELHLASAKRAAAAGVTFTNGTDFPPGDVLHGRSQVVNEMILLQLAGLSPLQALQASTVNGARLCRIEDTVGSVGVGMAADLLAVPGDPTTDLTVFDAMTTVVAAGALVRTTR</sequence>
<protein>
    <submittedName>
        <fullName evidence="2">Amidohydrolase family protein</fullName>
    </submittedName>
</protein>
<evidence type="ECO:0000313" key="3">
    <source>
        <dbReference type="Proteomes" id="UP000460221"/>
    </source>
</evidence>
<feature type="domain" description="Amidohydrolase-related" evidence="1">
    <location>
        <begin position="53"/>
        <end position="386"/>
    </location>
</feature>
<dbReference type="GO" id="GO:0016810">
    <property type="term" value="F:hydrolase activity, acting on carbon-nitrogen (but not peptide) bonds"/>
    <property type="evidence" value="ECO:0007669"/>
    <property type="project" value="InterPro"/>
</dbReference>
<dbReference type="InterPro" id="IPR051781">
    <property type="entry name" value="Metallo-dep_Hydrolase"/>
</dbReference>
<proteinExistence type="predicted"/>
<dbReference type="InterPro" id="IPR006680">
    <property type="entry name" value="Amidohydro-rel"/>
</dbReference>
<dbReference type="Proteomes" id="UP000460221">
    <property type="component" value="Unassembled WGS sequence"/>
</dbReference>
<evidence type="ECO:0000259" key="1">
    <source>
        <dbReference type="Pfam" id="PF01979"/>
    </source>
</evidence>
<reference evidence="2 3" key="1">
    <citation type="submission" date="2019-11" db="EMBL/GenBank/DDBJ databases">
        <authorList>
            <person name="Jiang L.-Q."/>
        </authorList>
    </citation>
    <scope>NUCLEOTIDE SEQUENCE [LARGE SCALE GENOMIC DNA]</scope>
    <source>
        <strain evidence="2 3">YIM 132087</strain>
    </source>
</reference>